<dbReference type="InterPro" id="IPR010497">
    <property type="entry name" value="Epoxide_hydro_N"/>
</dbReference>
<reference evidence="6 7" key="1">
    <citation type="submission" date="2020-08" db="EMBL/GenBank/DDBJ databases">
        <title>Sequencing the genomes of 1000 actinobacteria strains.</title>
        <authorList>
            <person name="Klenk H.-P."/>
        </authorList>
    </citation>
    <scope>NUCLEOTIDE SEQUENCE [LARGE SCALE GENOMIC DNA]</scope>
    <source>
        <strain evidence="6 7">DSM 44551</strain>
    </source>
</reference>
<evidence type="ECO:0000313" key="6">
    <source>
        <dbReference type="EMBL" id="MBB5433897.1"/>
    </source>
</evidence>
<organism evidence="6 7">
    <name type="scientific">Nocardiopsis composta</name>
    <dbReference type="NCBI Taxonomy" id="157465"/>
    <lineage>
        <taxon>Bacteria</taxon>
        <taxon>Bacillati</taxon>
        <taxon>Actinomycetota</taxon>
        <taxon>Actinomycetes</taxon>
        <taxon>Streptosporangiales</taxon>
        <taxon>Nocardiopsidaceae</taxon>
        <taxon>Nocardiopsis</taxon>
    </lineage>
</organism>
<dbReference type="InterPro" id="IPR016292">
    <property type="entry name" value="Epoxide_hydrolase"/>
</dbReference>
<name>A0A7W8QNV3_9ACTN</name>
<evidence type="ECO:0000256" key="3">
    <source>
        <dbReference type="ARBA" id="ARBA00022801"/>
    </source>
</evidence>
<proteinExistence type="inferred from homology"/>
<dbReference type="EMBL" id="JACHDB010000001">
    <property type="protein sequence ID" value="MBB5433897.1"/>
    <property type="molecule type" value="Genomic_DNA"/>
</dbReference>
<keyword evidence="2" id="KW-0058">Aromatic hydrocarbons catabolism</keyword>
<keyword evidence="7" id="KW-1185">Reference proteome</keyword>
<accession>A0A7W8QNV3</accession>
<comment type="caution">
    <text evidence="6">The sequence shown here is derived from an EMBL/GenBank/DDBJ whole genome shotgun (WGS) entry which is preliminary data.</text>
</comment>
<gene>
    <name evidence="6" type="ORF">HDA36_003981</name>
</gene>
<feature type="active site" description="Proton donor" evidence="4">
    <location>
        <position position="309"/>
    </location>
</feature>
<comment type="similarity">
    <text evidence="1">Belongs to the peptidase S33 family.</text>
</comment>
<evidence type="ECO:0000256" key="1">
    <source>
        <dbReference type="ARBA" id="ARBA00010088"/>
    </source>
</evidence>
<feature type="active site" description="Nucleophile" evidence="4">
    <location>
        <position position="179"/>
    </location>
</feature>
<keyword evidence="3" id="KW-0378">Hydrolase</keyword>
<dbReference type="InterPro" id="IPR029058">
    <property type="entry name" value="AB_hydrolase_fold"/>
</dbReference>
<dbReference type="GO" id="GO:0004301">
    <property type="term" value="F:epoxide hydrolase activity"/>
    <property type="evidence" value="ECO:0007669"/>
    <property type="project" value="TreeGrafter"/>
</dbReference>
<dbReference type="GO" id="GO:0097176">
    <property type="term" value="P:epoxide metabolic process"/>
    <property type="evidence" value="ECO:0007669"/>
    <property type="project" value="TreeGrafter"/>
</dbReference>
<dbReference type="Gene3D" id="3.40.50.1820">
    <property type="entry name" value="alpha/beta hydrolase"/>
    <property type="match status" value="1"/>
</dbReference>
<sequence>MSEAIERFRVGIPQDDIDELHRRIDGCRWPDALPGVGWDYGVDPGYLRELAEYWRDGFDWRAQEDRLNAFPQFRTEIDGQNVHFAHVRSPRPDAVPLLLTHGWPSTVADFLEIIGPLSDPDAHGAPDAPAFHVVAPSIPGFAFSGPTREKGWGPPRVARAWAELMRRLGYDRYIAQGGDAGSIISPELGRADTGHVLGVHVNALVGAAPDWQSEDPMAGLTEEEAAQVYAGEAEWEQRSGYAIMHSTRPQTIAYALNDSPVGMLAWNLEWFVDYDPARAVQTPVDRDAVLTNASIFWFTGTSGSAARLYKEAGDEFYGGPVSGVPTGVAVFPGDGAVRAFAERSNRIVHWTEFDRGGHFASLQAPDLLVGDIRAFTAELLD</sequence>
<feature type="active site" description="Proton acceptor" evidence="4">
    <location>
        <position position="358"/>
    </location>
</feature>
<dbReference type="PRINTS" id="PR00412">
    <property type="entry name" value="EPOXHYDRLASE"/>
</dbReference>
<evidence type="ECO:0000313" key="7">
    <source>
        <dbReference type="Proteomes" id="UP000572635"/>
    </source>
</evidence>
<evidence type="ECO:0000256" key="2">
    <source>
        <dbReference type="ARBA" id="ARBA00022797"/>
    </source>
</evidence>
<dbReference type="InterPro" id="IPR000639">
    <property type="entry name" value="Epox_hydrolase-like"/>
</dbReference>
<dbReference type="Proteomes" id="UP000572635">
    <property type="component" value="Unassembled WGS sequence"/>
</dbReference>
<protein>
    <submittedName>
        <fullName evidence="6">Pimeloyl-ACP methyl ester carboxylesterase</fullName>
    </submittedName>
</protein>
<dbReference type="PIRSF" id="PIRSF001112">
    <property type="entry name" value="Epoxide_hydrolase"/>
    <property type="match status" value="1"/>
</dbReference>
<dbReference type="RefSeq" id="WP_184394051.1">
    <property type="nucleotide sequence ID" value="NZ_BAAAJD010000178.1"/>
</dbReference>
<dbReference type="SUPFAM" id="SSF53474">
    <property type="entry name" value="alpha/beta-Hydrolases"/>
    <property type="match status" value="1"/>
</dbReference>
<feature type="domain" description="Epoxide hydrolase N-terminal" evidence="5">
    <location>
        <begin position="5"/>
        <end position="110"/>
    </location>
</feature>
<dbReference type="Pfam" id="PF06441">
    <property type="entry name" value="EHN"/>
    <property type="match status" value="1"/>
</dbReference>
<evidence type="ECO:0000259" key="5">
    <source>
        <dbReference type="Pfam" id="PF06441"/>
    </source>
</evidence>
<dbReference type="PANTHER" id="PTHR21661:SF35">
    <property type="entry name" value="EPOXIDE HYDROLASE"/>
    <property type="match status" value="1"/>
</dbReference>
<evidence type="ECO:0000256" key="4">
    <source>
        <dbReference type="PIRSR" id="PIRSR001112-1"/>
    </source>
</evidence>
<dbReference type="AlphaFoldDB" id="A0A7W8QNV3"/>
<dbReference type="PANTHER" id="PTHR21661">
    <property type="entry name" value="EPOXIDE HYDROLASE 1-RELATED"/>
    <property type="match status" value="1"/>
</dbReference>